<reference evidence="2" key="1">
    <citation type="submission" date="2015-11" db="EMBL/GenBank/DDBJ databases">
        <authorList>
            <consortium name="International Coturnix japonica Genome Analysis Consortium"/>
            <person name="Warren W."/>
            <person name="Burt D.W."/>
            <person name="Antin P.B."/>
            <person name="Lanford R."/>
            <person name="Gros J."/>
            <person name="Wilson R.K."/>
        </authorList>
    </citation>
    <scope>NUCLEOTIDE SEQUENCE [LARGE SCALE GENOMIC DNA]</scope>
</reference>
<proteinExistence type="predicted"/>
<reference evidence="2" key="2">
    <citation type="submission" date="2025-08" db="UniProtKB">
        <authorList>
            <consortium name="Ensembl"/>
        </authorList>
    </citation>
    <scope>IDENTIFICATION</scope>
</reference>
<sequence length="148" mass="15910">MNGKQSLGACQQGLAWKQMKEERGKIPSANVGLPSHLLQCHLSQCHHAYPAYTTHTTPVVKMLVEQDERRTMTSCPTATERSMASPGAAAAGMFSVPSTVSGGSSYEDMESSMGKAVPGSRLQSPNVYSRVIFARKAPLRVAPCSKKK</sequence>
<dbReference type="Proteomes" id="UP000694412">
    <property type="component" value="Chromosome 18"/>
</dbReference>
<dbReference type="Ensembl" id="ENSCJPT00005035815.1">
    <property type="protein sequence ID" value="ENSCJPP00005026464.1"/>
    <property type="gene ID" value="ENSCJPG00005020569.1"/>
</dbReference>
<feature type="region of interest" description="Disordered" evidence="1">
    <location>
        <begin position="68"/>
        <end position="90"/>
    </location>
</feature>
<evidence type="ECO:0000313" key="2">
    <source>
        <dbReference type="Ensembl" id="ENSCJPP00005026464.1"/>
    </source>
</evidence>
<dbReference type="InterPro" id="IPR029185">
    <property type="entry name" value="CDRT4"/>
</dbReference>
<keyword evidence="3" id="KW-1185">Reference proteome</keyword>
<protein>
    <submittedName>
        <fullName evidence="2">Uncharacterized protein</fullName>
    </submittedName>
</protein>
<dbReference type="GeneTree" id="ENSGT01030000236231"/>
<reference evidence="2" key="3">
    <citation type="submission" date="2025-09" db="UniProtKB">
        <authorList>
            <consortium name="Ensembl"/>
        </authorList>
    </citation>
    <scope>IDENTIFICATION</scope>
</reference>
<accession>A0A8C2YHA0</accession>
<evidence type="ECO:0000256" key="1">
    <source>
        <dbReference type="SAM" id="MobiDB-lite"/>
    </source>
</evidence>
<dbReference type="AlphaFoldDB" id="A0A8C2YHA0"/>
<dbReference type="Pfam" id="PF15213">
    <property type="entry name" value="CDRT4"/>
    <property type="match status" value="1"/>
</dbReference>
<organism evidence="2 3">
    <name type="scientific">Coturnix japonica</name>
    <name type="common">Japanese quail</name>
    <name type="synonym">Coturnix coturnix japonica</name>
    <dbReference type="NCBI Taxonomy" id="93934"/>
    <lineage>
        <taxon>Eukaryota</taxon>
        <taxon>Metazoa</taxon>
        <taxon>Chordata</taxon>
        <taxon>Craniata</taxon>
        <taxon>Vertebrata</taxon>
        <taxon>Euteleostomi</taxon>
        <taxon>Archelosauria</taxon>
        <taxon>Archosauria</taxon>
        <taxon>Dinosauria</taxon>
        <taxon>Saurischia</taxon>
        <taxon>Theropoda</taxon>
        <taxon>Coelurosauria</taxon>
        <taxon>Aves</taxon>
        <taxon>Neognathae</taxon>
        <taxon>Galloanserae</taxon>
        <taxon>Galliformes</taxon>
        <taxon>Phasianidae</taxon>
        <taxon>Perdicinae</taxon>
        <taxon>Coturnix</taxon>
    </lineage>
</organism>
<name>A0A8C2YHA0_COTJA</name>
<evidence type="ECO:0000313" key="3">
    <source>
        <dbReference type="Proteomes" id="UP000694412"/>
    </source>
</evidence>